<protein>
    <submittedName>
        <fullName evidence="1">Uncharacterized protein</fullName>
    </submittedName>
</protein>
<comment type="caution">
    <text evidence="1">The sequence shown here is derived from an EMBL/GenBank/DDBJ whole genome shotgun (WGS) entry which is preliminary data.</text>
</comment>
<dbReference type="AlphaFoldDB" id="A0AAE0Z2C4"/>
<organism evidence="1 2">
    <name type="scientific">Elysia crispata</name>
    <name type="common">lettuce slug</name>
    <dbReference type="NCBI Taxonomy" id="231223"/>
    <lineage>
        <taxon>Eukaryota</taxon>
        <taxon>Metazoa</taxon>
        <taxon>Spiralia</taxon>
        <taxon>Lophotrochozoa</taxon>
        <taxon>Mollusca</taxon>
        <taxon>Gastropoda</taxon>
        <taxon>Heterobranchia</taxon>
        <taxon>Euthyneura</taxon>
        <taxon>Panpulmonata</taxon>
        <taxon>Sacoglossa</taxon>
        <taxon>Placobranchoidea</taxon>
        <taxon>Plakobranchidae</taxon>
        <taxon>Elysia</taxon>
    </lineage>
</organism>
<accession>A0AAE0Z2C4</accession>
<gene>
    <name evidence="1" type="ORF">RRG08_022393</name>
</gene>
<evidence type="ECO:0000313" key="1">
    <source>
        <dbReference type="EMBL" id="KAK3760986.1"/>
    </source>
</evidence>
<sequence>MFFHPSQRTLVVQAWLQLTSFFARSDPRPVNCSAVVISLVASLWTVVVLVSKSCPVSGKLTLTSPRSEQLTVVARHSTCWPVQCGPRELAVQVPSGGSRFDGNCGVGEQVLDSLVSARHTTAVSHLL</sequence>
<evidence type="ECO:0000313" key="2">
    <source>
        <dbReference type="Proteomes" id="UP001283361"/>
    </source>
</evidence>
<name>A0AAE0Z2C4_9GAST</name>
<dbReference type="EMBL" id="JAWDGP010004927">
    <property type="protein sequence ID" value="KAK3760986.1"/>
    <property type="molecule type" value="Genomic_DNA"/>
</dbReference>
<reference evidence="1" key="1">
    <citation type="journal article" date="2023" name="G3 (Bethesda)">
        <title>A reference genome for the long-term kleptoplast-retaining sea slug Elysia crispata morphotype clarki.</title>
        <authorList>
            <person name="Eastman K.E."/>
            <person name="Pendleton A.L."/>
            <person name="Shaikh M.A."/>
            <person name="Suttiyut T."/>
            <person name="Ogas R."/>
            <person name="Tomko P."/>
            <person name="Gavelis G."/>
            <person name="Widhalm J.R."/>
            <person name="Wisecaver J.H."/>
        </authorList>
    </citation>
    <scope>NUCLEOTIDE SEQUENCE</scope>
    <source>
        <strain evidence="1">ECLA1</strain>
    </source>
</reference>
<dbReference type="Proteomes" id="UP001283361">
    <property type="component" value="Unassembled WGS sequence"/>
</dbReference>
<keyword evidence="2" id="KW-1185">Reference proteome</keyword>
<proteinExistence type="predicted"/>